<feature type="binding site" evidence="6">
    <location>
        <position position="253"/>
    </location>
    <ligand>
        <name>ATP</name>
        <dbReference type="ChEBI" id="CHEBI:30616"/>
    </ligand>
</feature>
<evidence type="ECO:0000256" key="8">
    <source>
        <dbReference type="SAM" id="MobiDB-lite"/>
    </source>
</evidence>
<keyword evidence="4" id="KW-0418">Kinase</keyword>
<feature type="binding site" evidence="6">
    <location>
        <position position="136"/>
    </location>
    <ligand>
        <name>ATP</name>
        <dbReference type="ChEBI" id="CHEBI:30616"/>
    </ligand>
</feature>
<gene>
    <name evidence="10" type="ORF">CEUSTIGMA_g8944.t1</name>
</gene>
<evidence type="ECO:0000256" key="3">
    <source>
        <dbReference type="ARBA" id="ARBA00022741"/>
    </source>
</evidence>
<comment type="caution">
    <text evidence="10">The sequence shown here is derived from an EMBL/GenBank/DDBJ whole genome shotgun (WGS) entry which is preliminary data.</text>
</comment>
<evidence type="ECO:0000256" key="2">
    <source>
        <dbReference type="ARBA" id="ARBA00022679"/>
    </source>
</evidence>
<dbReference type="Pfam" id="PF00069">
    <property type="entry name" value="Pkinase"/>
    <property type="match status" value="1"/>
</dbReference>
<evidence type="ECO:0000256" key="1">
    <source>
        <dbReference type="ARBA" id="ARBA00022527"/>
    </source>
</evidence>
<dbReference type="Proteomes" id="UP000232323">
    <property type="component" value="Unassembled WGS sequence"/>
</dbReference>
<evidence type="ECO:0000256" key="4">
    <source>
        <dbReference type="ARBA" id="ARBA00022777"/>
    </source>
</evidence>
<sequence length="395" mass="43968">MPTFLSKLFKSNGTSKAQDSLHVSQDSIRRSLTEPPPRTDTSTVENDSSDDEIHQPRTSHASRRGTIDIRQIANVRKSSSARALQTERVTFSTNCSVGGLENALHMFHQLDKKHIGRNCTVLEGTSRHKGQRVIIKAFGLHRMTASQRERIHRELDILRASENVPHVVRLLGTAEDDDNVYTVLEICPGCTLIEYMADQGGRISESRCASSVARPILEAVSGLHALGVVHRHIKPEHIICHERKEEGGACLIDFTDACNLNQGCLNCRVGEIQYMAPEMLTKPCAEDVFHKVLFNGMAEEELPQYSEKVDVWSLGVVLLESMTGQQPFLADSVKDMIQVQHEIMLEGADGSATPLFLSKHCLSSEAVDFLNKALRADPAERWSAAELLLHPWLHL</sequence>
<dbReference type="InterPro" id="IPR030616">
    <property type="entry name" value="Aur-like"/>
</dbReference>
<dbReference type="Gene3D" id="3.30.200.20">
    <property type="entry name" value="Phosphorylase Kinase, domain 1"/>
    <property type="match status" value="1"/>
</dbReference>
<evidence type="ECO:0000313" key="10">
    <source>
        <dbReference type="EMBL" id="GAX81516.1"/>
    </source>
</evidence>
<feature type="compositionally biased region" description="Polar residues" evidence="8">
    <location>
        <begin position="9"/>
        <end position="26"/>
    </location>
</feature>
<dbReference type="GO" id="GO:0004674">
    <property type="term" value="F:protein serine/threonine kinase activity"/>
    <property type="evidence" value="ECO:0007669"/>
    <property type="project" value="UniProtKB-KW"/>
</dbReference>
<organism evidence="10 11">
    <name type="scientific">Chlamydomonas eustigma</name>
    <dbReference type="NCBI Taxonomy" id="1157962"/>
    <lineage>
        <taxon>Eukaryota</taxon>
        <taxon>Viridiplantae</taxon>
        <taxon>Chlorophyta</taxon>
        <taxon>core chlorophytes</taxon>
        <taxon>Chlorophyceae</taxon>
        <taxon>CS clade</taxon>
        <taxon>Chlamydomonadales</taxon>
        <taxon>Chlamydomonadaceae</taxon>
        <taxon>Chlamydomonas</taxon>
    </lineage>
</organism>
<dbReference type="InterPro" id="IPR011009">
    <property type="entry name" value="Kinase-like_dom_sf"/>
</dbReference>
<proteinExistence type="predicted"/>
<keyword evidence="2" id="KW-0808">Transferase</keyword>
<evidence type="ECO:0000256" key="5">
    <source>
        <dbReference type="ARBA" id="ARBA00022840"/>
    </source>
</evidence>
<dbReference type="EMBL" id="BEGY01000066">
    <property type="protein sequence ID" value="GAX81516.1"/>
    <property type="molecule type" value="Genomic_DNA"/>
</dbReference>
<dbReference type="PANTHER" id="PTHR24350">
    <property type="entry name" value="SERINE/THREONINE-PROTEIN KINASE IAL-RELATED"/>
    <property type="match status" value="1"/>
</dbReference>
<evidence type="ECO:0000256" key="6">
    <source>
        <dbReference type="PIRSR" id="PIRSR630616-2"/>
    </source>
</evidence>
<keyword evidence="5 6" id="KW-0067">ATP-binding</keyword>
<dbReference type="STRING" id="1157962.A0A250XER2"/>
<feature type="region of interest" description="Disordered" evidence="8">
    <location>
        <begin position="1"/>
        <end position="65"/>
    </location>
</feature>
<reference evidence="10 11" key="1">
    <citation type="submission" date="2017-08" db="EMBL/GenBank/DDBJ databases">
        <title>Acidophilic green algal genome provides insights into adaptation to an acidic environment.</title>
        <authorList>
            <person name="Hirooka S."/>
            <person name="Hirose Y."/>
            <person name="Kanesaki Y."/>
            <person name="Higuchi S."/>
            <person name="Fujiwara T."/>
            <person name="Onuma R."/>
            <person name="Era A."/>
            <person name="Ohbayashi R."/>
            <person name="Uzuka A."/>
            <person name="Nozaki H."/>
            <person name="Yoshikawa H."/>
            <person name="Miyagishima S.Y."/>
        </authorList>
    </citation>
    <scope>NUCLEOTIDE SEQUENCE [LARGE SCALE GENOMIC DNA]</scope>
    <source>
        <strain evidence="10 11">NIES-2499</strain>
    </source>
</reference>
<feature type="domain" description="Protein kinase" evidence="9">
    <location>
        <begin position="107"/>
        <end position="393"/>
    </location>
</feature>
<dbReference type="OrthoDB" id="541276at2759"/>
<dbReference type="PROSITE" id="PS50011">
    <property type="entry name" value="PROTEIN_KINASE_DOM"/>
    <property type="match status" value="1"/>
</dbReference>
<dbReference type="InterPro" id="IPR000719">
    <property type="entry name" value="Prot_kinase_dom"/>
</dbReference>
<accession>A0A250XER2</accession>
<dbReference type="AlphaFoldDB" id="A0A250XER2"/>
<dbReference type="GO" id="GO:0005524">
    <property type="term" value="F:ATP binding"/>
    <property type="evidence" value="ECO:0007669"/>
    <property type="project" value="UniProtKB-KW"/>
</dbReference>
<dbReference type="SUPFAM" id="SSF56112">
    <property type="entry name" value="Protein kinase-like (PK-like)"/>
    <property type="match status" value="1"/>
</dbReference>
<dbReference type="Gene3D" id="1.10.510.10">
    <property type="entry name" value="Transferase(Phosphotransferase) domain 1"/>
    <property type="match status" value="1"/>
</dbReference>
<feature type="cross-link" description="Glycyl lysine isopeptide (Lys-Gly) (interchain with G-Cter in SUMO2)" evidence="7">
    <location>
        <position position="234"/>
    </location>
</feature>
<name>A0A250XER2_9CHLO</name>
<keyword evidence="11" id="KW-1185">Reference proteome</keyword>
<protein>
    <recommendedName>
        <fullName evidence="9">Protein kinase domain-containing protein</fullName>
    </recommendedName>
</protein>
<evidence type="ECO:0000313" key="11">
    <source>
        <dbReference type="Proteomes" id="UP000232323"/>
    </source>
</evidence>
<keyword evidence="1" id="KW-0723">Serine/threonine-protein kinase</keyword>
<evidence type="ECO:0000259" key="9">
    <source>
        <dbReference type="PROSITE" id="PS50011"/>
    </source>
</evidence>
<evidence type="ECO:0000256" key="7">
    <source>
        <dbReference type="PIRSR" id="PIRSR630616-3"/>
    </source>
</evidence>
<keyword evidence="3 6" id="KW-0547">Nucleotide-binding</keyword>